<feature type="transmembrane region" description="Helical" evidence="1">
    <location>
        <begin position="35"/>
        <end position="51"/>
    </location>
</feature>
<dbReference type="RefSeq" id="WP_073337209.1">
    <property type="nucleotide sequence ID" value="NZ_FQXM01000004.1"/>
</dbReference>
<keyword evidence="3" id="KW-1185">Reference proteome</keyword>
<gene>
    <name evidence="2" type="ORF">SAMN02745207_00876</name>
</gene>
<dbReference type="EMBL" id="FQXM01000004">
    <property type="protein sequence ID" value="SHH36452.1"/>
    <property type="molecule type" value="Genomic_DNA"/>
</dbReference>
<dbReference type="AlphaFoldDB" id="A0A1M5SCV8"/>
<feature type="transmembrane region" description="Helical" evidence="1">
    <location>
        <begin position="12"/>
        <end position="29"/>
    </location>
</feature>
<protein>
    <submittedName>
        <fullName evidence="2">Uncharacterized protein</fullName>
    </submittedName>
</protein>
<name>A0A1M5SCV8_9CLOT</name>
<evidence type="ECO:0000313" key="2">
    <source>
        <dbReference type="EMBL" id="SHH36452.1"/>
    </source>
</evidence>
<dbReference type="Proteomes" id="UP000184447">
    <property type="component" value="Unassembled WGS sequence"/>
</dbReference>
<keyword evidence="1" id="KW-1133">Transmembrane helix</keyword>
<evidence type="ECO:0000313" key="3">
    <source>
        <dbReference type="Proteomes" id="UP000184447"/>
    </source>
</evidence>
<dbReference type="STRING" id="1121316.SAMN02745207_00876"/>
<accession>A0A1M5SCV8</accession>
<keyword evidence="1" id="KW-0472">Membrane</keyword>
<proteinExistence type="predicted"/>
<reference evidence="2 3" key="1">
    <citation type="submission" date="2016-11" db="EMBL/GenBank/DDBJ databases">
        <authorList>
            <person name="Jaros S."/>
            <person name="Januszkiewicz K."/>
            <person name="Wedrychowicz H."/>
        </authorList>
    </citation>
    <scope>NUCLEOTIDE SEQUENCE [LARGE SCALE GENOMIC DNA]</scope>
    <source>
        <strain evidence="2 3">DSM 8605</strain>
    </source>
</reference>
<organism evidence="2 3">
    <name type="scientific">Clostridium grantii DSM 8605</name>
    <dbReference type="NCBI Taxonomy" id="1121316"/>
    <lineage>
        <taxon>Bacteria</taxon>
        <taxon>Bacillati</taxon>
        <taxon>Bacillota</taxon>
        <taxon>Clostridia</taxon>
        <taxon>Eubacteriales</taxon>
        <taxon>Clostridiaceae</taxon>
        <taxon>Clostridium</taxon>
    </lineage>
</organism>
<keyword evidence="1" id="KW-0812">Transmembrane</keyword>
<evidence type="ECO:0000256" key="1">
    <source>
        <dbReference type="SAM" id="Phobius"/>
    </source>
</evidence>
<sequence>MDKNVRGLIKSFVMAVICAYIMNVDILFIKVAANIFGFCSLIMMVAYYQTWKDSKKKCK</sequence>